<dbReference type="GO" id="GO:0005886">
    <property type="term" value="C:plasma membrane"/>
    <property type="evidence" value="ECO:0007669"/>
    <property type="project" value="UniProtKB-SubCell"/>
</dbReference>
<reference evidence="16" key="1">
    <citation type="journal article" date="2014" name="Int. J. Syst. Evol. Microbiol.">
        <title>Complete genome sequence of Corynebacterium casei LMG S-19264T (=DSM 44701T), isolated from a smear-ripened cheese.</title>
        <authorList>
            <consortium name="US DOE Joint Genome Institute (JGI-PGF)"/>
            <person name="Walter F."/>
            <person name="Albersmeier A."/>
            <person name="Kalinowski J."/>
            <person name="Ruckert C."/>
        </authorList>
    </citation>
    <scope>NUCLEOTIDE SEQUENCE</scope>
    <source>
        <strain evidence="16">CCM 8433</strain>
    </source>
</reference>
<dbReference type="Gene3D" id="3.90.1310.10">
    <property type="entry name" value="Penicillin-binding protein 2a (Domain 2)"/>
    <property type="match status" value="1"/>
</dbReference>
<dbReference type="Pfam" id="PF00905">
    <property type="entry name" value="Transpeptidase"/>
    <property type="match status" value="1"/>
</dbReference>
<keyword evidence="10" id="KW-0472">Membrane</keyword>
<dbReference type="EMBL" id="BMDT01000006">
    <property type="protein sequence ID" value="GGI65861.1"/>
    <property type="molecule type" value="Genomic_DNA"/>
</dbReference>
<dbReference type="GO" id="GO:0008658">
    <property type="term" value="F:penicillin binding"/>
    <property type="evidence" value="ECO:0007669"/>
    <property type="project" value="InterPro"/>
</dbReference>
<evidence type="ECO:0000256" key="5">
    <source>
        <dbReference type="ARBA" id="ARBA00022692"/>
    </source>
</evidence>
<evidence type="ECO:0000256" key="14">
    <source>
        <dbReference type="ARBA" id="ARBA00055980"/>
    </source>
</evidence>
<proteinExistence type="inferred from homology"/>
<dbReference type="InterPro" id="IPR005543">
    <property type="entry name" value="PASTA_dom"/>
</dbReference>
<dbReference type="SUPFAM" id="SSF56519">
    <property type="entry name" value="Penicillin binding protein dimerisation domain"/>
    <property type="match status" value="1"/>
</dbReference>
<dbReference type="CDD" id="cd06576">
    <property type="entry name" value="PASTA_Pbp2x-like_1"/>
    <property type="match status" value="1"/>
</dbReference>
<evidence type="ECO:0000256" key="10">
    <source>
        <dbReference type="ARBA" id="ARBA00023136"/>
    </source>
</evidence>
<protein>
    <submittedName>
        <fullName evidence="16">Penicillin-binding protein</fullName>
    </submittedName>
</protein>
<accession>A0A917JHR0</accession>
<keyword evidence="6" id="KW-0677">Repeat</keyword>
<dbReference type="FunFam" id="3.40.710.10:FF:000095">
    <property type="entry name" value="Penicillin-binding protein 2x"/>
    <property type="match status" value="1"/>
</dbReference>
<dbReference type="SUPFAM" id="SSF56601">
    <property type="entry name" value="beta-lactamase/transpeptidase-like"/>
    <property type="match status" value="1"/>
</dbReference>
<evidence type="ECO:0000256" key="9">
    <source>
        <dbReference type="ARBA" id="ARBA00022989"/>
    </source>
</evidence>
<reference evidence="16" key="2">
    <citation type="submission" date="2020-09" db="EMBL/GenBank/DDBJ databases">
        <authorList>
            <person name="Sun Q."/>
            <person name="Sedlacek I."/>
        </authorList>
    </citation>
    <scope>NUCLEOTIDE SEQUENCE</scope>
    <source>
        <strain evidence="16">CCM 8433</strain>
    </source>
</reference>
<keyword evidence="13" id="KW-0961">Cell wall biogenesis/degradation</keyword>
<evidence type="ECO:0000256" key="3">
    <source>
        <dbReference type="ARBA" id="ARBA00022475"/>
    </source>
</evidence>
<name>A0A917JHR0_9ENTE</name>
<keyword evidence="4" id="KW-0132">Cell division</keyword>
<dbReference type="PANTHER" id="PTHR30627:SF26">
    <property type="entry name" value="PENICILLIN-BINDING PROTEIN 2B"/>
    <property type="match status" value="1"/>
</dbReference>
<comment type="subcellular location">
    <subcellularLocation>
        <location evidence="1">Cell membrane</location>
        <topology evidence="1">Single-pass membrane protein</topology>
    </subcellularLocation>
</comment>
<evidence type="ECO:0000259" key="15">
    <source>
        <dbReference type="PROSITE" id="PS51178"/>
    </source>
</evidence>
<dbReference type="Gene3D" id="3.40.710.10">
    <property type="entry name" value="DD-peptidase/beta-lactamase superfamily"/>
    <property type="match status" value="1"/>
</dbReference>
<keyword evidence="7" id="KW-0133">Cell shape</keyword>
<dbReference type="Gene3D" id="2.20.70.70">
    <property type="match status" value="1"/>
</dbReference>
<dbReference type="RefSeq" id="WP_188367702.1">
    <property type="nucleotide sequence ID" value="NZ_BMDT01000006.1"/>
</dbReference>
<dbReference type="Gene3D" id="3.30.70.2110">
    <property type="match status" value="1"/>
</dbReference>
<dbReference type="SUPFAM" id="SSF54184">
    <property type="entry name" value="Penicillin-binding protein 2x (pbp-2x), c-terminal domain"/>
    <property type="match status" value="2"/>
</dbReference>
<evidence type="ECO:0000256" key="6">
    <source>
        <dbReference type="ARBA" id="ARBA00022737"/>
    </source>
</evidence>
<evidence type="ECO:0000256" key="8">
    <source>
        <dbReference type="ARBA" id="ARBA00022984"/>
    </source>
</evidence>
<dbReference type="InterPro" id="IPR036138">
    <property type="entry name" value="PBP_dimer_sf"/>
</dbReference>
<dbReference type="PROSITE" id="PS51178">
    <property type="entry name" value="PASTA"/>
    <property type="match status" value="1"/>
</dbReference>
<dbReference type="Proteomes" id="UP000622610">
    <property type="component" value="Unassembled WGS sequence"/>
</dbReference>
<evidence type="ECO:0000313" key="17">
    <source>
        <dbReference type="Proteomes" id="UP000622610"/>
    </source>
</evidence>
<dbReference type="GO" id="GO:0071555">
    <property type="term" value="P:cell wall organization"/>
    <property type="evidence" value="ECO:0007669"/>
    <property type="project" value="UniProtKB-KW"/>
</dbReference>
<keyword evidence="12" id="KW-0131">Cell cycle</keyword>
<feature type="domain" description="PASTA" evidence="15">
    <location>
        <begin position="617"/>
        <end position="677"/>
    </location>
</feature>
<comment type="function">
    <text evidence="14">A transpeptidase that forms peptide cross-links between adjacent glycan strands in cell wall peptidoglycan (PG). Part of the divisome machinery that synthesizes the septal cross wall. Beta-lactams inactivate the PBPs by acylating an essential serine residue in the active site of these proteins.</text>
</comment>
<dbReference type="InterPro" id="IPR005311">
    <property type="entry name" value="PBP_dimer"/>
</dbReference>
<dbReference type="GO" id="GO:0008360">
    <property type="term" value="P:regulation of cell shape"/>
    <property type="evidence" value="ECO:0007669"/>
    <property type="project" value="UniProtKB-KW"/>
</dbReference>
<dbReference type="Pfam" id="PF03793">
    <property type="entry name" value="PASTA"/>
    <property type="match status" value="1"/>
</dbReference>
<dbReference type="GO" id="GO:0051301">
    <property type="term" value="P:cell division"/>
    <property type="evidence" value="ECO:0007669"/>
    <property type="project" value="UniProtKB-KW"/>
</dbReference>
<comment type="similarity">
    <text evidence="2">Belongs to the transpeptidase family.</text>
</comment>
<dbReference type="GO" id="GO:0046677">
    <property type="term" value="P:response to antibiotic"/>
    <property type="evidence" value="ECO:0007669"/>
    <property type="project" value="UniProtKB-KW"/>
</dbReference>
<keyword evidence="3" id="KW-1003">Cell membrane</keyword>
<dbReference type="SMART" id="SM00740">
    <property type="entry name" value="PASTA"/>
    <property type="match status" value="2"/>
</dbReference>
<evidence type="ECO:0000256" key="4">
    <source>
        <dbReference type="ARBA" id="ARBA00022618"/>
    </source>
</evidence>
<dbReference type="Pfam" id="PF03717">
    <property type="entry name" value="PBP_dimer"/>
    <property type="match status" value="1"/>
</dbReference>
<dbReference type="InterPro" id="IPR050515">
    <property type="entry name" value="Beta-lactam/transpept"/>
</dbReference>
<evidence type="ECO:0000256" key="13">
    <source>
        <dbReference type="ARBA" id="ARBA00023316"/>
    </source>
</evidence>
<dbReference type="GO" id="GO:0009252">
    <property type="term" value="P:peptidoglycan biosynthetic process"/>
    <property type="evidence" value="ECO:0007669"/>
    <property type="project" value="UniProtKB-KW"/>
</dbReference>
<keyword evidence="17" id="KW-1185">Reference proteome</keyword>
<organism evidence="16 17">
    <name type="scientific">Enterococcus alcedinis</name>
    <dbReference type="NCBI Taxonomy" id="1274384"/>
    <lineage>
        <taxon>Bacteria</taxon>
        <taxon>Bacillati</taxon>
        <taxon>Bacillota</taxon>
        <taxon>Bacilli</taxon>
        <taxon>Lactobacillales</taxon>
        <taxon>Enterococcaceae</taxon>
        <taxon>Enterococcus</taxon>
    </lineage>
</organism>
<dbReference type="PANTHER" id="PTHR30627">
    <property type="entry name" value="PEPTIDOGLYCAN D,D-TRANSPEPTIDASE"/>
    <property type="match status" value="1"/>
</dbReference>
<evidence type="ECO:0000256" key="1">
    <source>
        <dbReference type="ARBA" id="ARBA00004162"/>
    </source>
</evidence>
<sequence>MIKKMKQYFKKNKLSPMNNRKKVGIILFTTTIGLFFLFVSRLTYIVVVGDISGTSLESKTQALYEGSKTVKAKRGTIYDRNGVVIAEDATSYSAYIVLTDSYVSGDKKLYAQEKDFETLAAILKDVLGDRIDPKKIVEILKNGKKNSKWQVDIQNAKSLTLQQKEEIEAAMESKGVAGIEFNEHPSRIYPNGVFASHLIGYADIKEREGKESLEGVLGIEAAYNDLLAGKDGEIVFQKDNFQNPLPGTVAESIPAQDGQDIVTTIDSRLQSYLETLMEEAFEEAEPEYITAVLTKSKTNEIVAMSQYPSFNPETKEGMDEEKGFMWQNLFVEETYEPGSTIKILTVASAIEQGIFNPNETFMSGEMNLIDAKIRDWDIATGSRGMMTMRQALSWSSNVGMVKLEQRMTDRWQQYLTEFGFGKPTGSGLFNEKQGLMPEDNIVTKANTAYGQGIAVTQLQMLQAFTAISNDGTIIKPSYIKKFIDPLTGEEKLVEPEVVGQVYAPETAQQVRQYMRDVVEDEQYGTAYDMYKVDDYKIAAKTGTAQIAENGRYLEGENDNIYSVVTMLPAEDPEYTLYVTMKKPKEYKNTIIPTIANSILQRAMDFKEVDMVDTSAIQTEKVTVDDYRNLETEQAIAAIEAKGLVPVVIGEGDKVDAQSTQANSYVLPGETILLLTTGESRMMPETTGWSKANLLKLANLLGMEVTFSGEGYSVEQSIEPQSPIKGKNLHFKLEKEN</sequence>
<keyword evidence="9" id="KW-1133">Transmembrane helix</keyword>
<gene>
    <name evidence="16" type="primary">pbpA</name>
    <name evidence="16" type="ORF">GCM10011482_15150</name>
</gene>
<evidence type="ECO:0000256" key="11">
    <source>
        <dbReference type="ARBA" id="ARBA00023251"/>
    </source>
</evidence>
<keyword evidence="11" id="KW-0046">Antibiotic resistance</keyword>
<dbReference type="InterPro" id="IPR001460">
    <property type="entry name" value="PCN-bd_Tpept"/>
</dbReference>
<evidence type="ECO:0000256" key="7">
    <source>
        <dbReference type="ARBA" id="ARBA00022960"/>
    </source>
</evidence>
<comment type="caution">
    <text evidence="16">The sequence shown here is derived from an EMBL/GenBank/DDBJ whole genome shotgun (WGS) entry which is preliminary data.</text>
</comment>
<dbReference type="AlphaFoldDB" id="A0A917JHR0"/>
<dbReference type="InterPro" id="IPR012338">
    <property type="entry name" value="Beta-lactam/transpept-like"/>
</dbReference>
<evidence type="ECO:0000256" key="12">
    <source>
        <dbReference type="ARBA" id="ARBA00023306"/>
    </source>
</evidence>
<evidence type="ECO:0000313" key="16">
    <source>
        <dbReference type="EMBL" id="GGI65861.1"/>
    </source>
</evidence>
<keyword evidence="8" id="KW-0573">Peptidoglycan synthesis</keyword>
<keyword evidence="5" id="KW-0812">Transmembrane</keyword>
<evidence type="ECO:0000256" key="2">
    <source>
        <dbReference type="ARBA" id="ARBA00007171"/>
    </source>
</evidence>